<name>E9I0C5_DAPPU</name>
<gene>
    <name evidence="1" type="ORF">DAPPUDRAFT_120115</name>
</gene>
<dbReference type="KEGG" id="dpx:DAPPUDRAFT_120115"/>
<dbReference type="EMBL" id="GL733515">
    <property type="protein sequence ID" value="EFX62552.1"/>
    <property type="molecule type" value="Genomic_DNA"/>
</dbReference>
<dbReference type="AlphaFoldDB" id="E9I0C5"/>
<protein>
    <submittedName>
        <fullName evidence="1">Uncharacterized protein</fullName>
    </submittedName>
</protein>
<keyword evidence="2" id="KW-1185">Reference proteome</keyword>
<dbReference type="Proteomes" id="UP000000305">
    <property type="component" value="Unassembled WGS sequence"/>
</dbReference>
<sequence length="332" mass="38686">MASRQLGSKCSLSEKEGMEDNIKEIEMKIIDDTWTKEDVPFCLHALQQLKLQMASLQRKCFKVRDVEKVDLNVLCEESGGCGEKAEYKEKLKAYYEASKANLETELAIYDHSPRFKRDYTLVNIYVPPGTNVVAFGNDACDRYGVDNYYYVKFYNFDKRVIQQREVIASCERNNFMLLVPPNTFYMDYWIGDNAVHNFNFGPRETSCKAKMCCEPCLKVFDDITVEKMLSLRSLLLEEESKIFSFMDKIMKWLDRERENSYVGHNCVATRNEILGTQCVPTEEEAGVHFCLTDPPFDPLPNNSIKDKNLMYFDLMQSWLQQSLLLRKKLFCE</sequence>
<evidence type="ECO:0000313" key="1">
    <source>
        <dbReference type="EMBL" id="EFX62552.1"/>
    </source>
</evidence>
<dbReference type="HOGENOM" id="CLU_837466_0_0_1"/>
<evidence type="ECO:0000313" key="2">
    <source>
        <dbReference type="Proteomes" id="UP000000305"/>
    </source>
</evidence>
<reference evidence="1 2" key="1">
    <citation type="journal article" date="2011" name="Science">
        <title>The ecoresponsive genome of Daphnia pulex.</title>
        <authorList>
            <person name="Colbourne J.K."/>
            <person name="Pfrender M.E."/>
            <person name="Gilbert D."/>
            <person name="Thomas W.K."/>
            <person name="Tucker A."/>
            <person name="Oakley T.H."/>
            <person name="Tokishita S."/>
            <person name="Aerts A."/>
            <person name="Arnold G.J."/>
            <person name="Basu M.K."/>
            <person name="Bauer D.J."/>
            <person name="Caceres C.E."/>
            <person name="Carmel L."/>
            <person name="Casola C."/>
            <person name="Choi J.H."/>
            <person name="Detter J.C."/>
            <person name="Dong Q."/>
            <person name="Dusheyko S."/>
            <person name="Eads B.D."/>
            <person name="Frohlich T."/>
            <person name="Geiler-Samerotte K.A."/>
            <person name="Gerlach D."/>
            <person name="Hatcher P."/>
            <person name="Jogdeo S."/>
            <person name="Krijgsveld J."/>
            <person name="Kriventseva E.V."/>
            <person name="Kultz D."/>
            <person name="Laforsch C."/>
            <person name="Lindquist E."/>
            <person name="Lopez J."/>
            <person name="Manak J.R."/>
            <person name="Muller J."/>
            <person name="Pangilinan J."/>
            <person name="Patwardhan R.P."/>
            <person name="Pitluck S."/>
            <person name="Pritham E.J."/>
            <person name="Rechtsteiner A."/>
            <person name="Rho M."/>
            <person name="Rogozin I.B."/>
            <person name="Sakarya O."/>
            <person name="Salamov A."/>
            <person name="Schaack S."/>
            <person name="Shapiro H."/>
            <person name="Shiga Y."/>
            <person name="Skalitzky C."/>
            <person name="Smith Z."/>
            <person name="Souvorov A."/>
            <person name="Sung W."/>
            <person name="Tang Z."/>
            <person name="Tsuchiya D."/>
            <person name="Tu H."/>
            <person name="Vos H."/>
            <person name="Wang M."/>
            <person name="Wolf Y.I."/>
            <person name="Yamagata H."/>
            <person name="Yamada T."/>
            <person name="Ye Y."/>
            <person name="Shaw J.R."/>
            <person name="Andrews J."/>
            <person name="Crease T.J."/>
            <person name="Tang H."/>
            <person name="Lucas S.M."/>
            <person name="Robertson H.M."/>
            <person name="Bork P."/>
            <person name="Koonin E.V."/>
            <person name="Zdobnov E.M."/>
            <person name="Grigoriev I.V."/>
            <person name="Lynch M."/>
            <person name="Boore J.L."/>
        </authorList>
    </citation>
    <scope>NUCLEOTIDE SEQUENCE [LARGE SCALE GENOMIC DNA]</scope>
</reference>
<dbReference type="InParanoid" id="E9I0C5"/>
<proteinExistence type="predicted"/>
<organism evidence="1 2">
    <name type="scientific">Daphnia pulex</name>
    <name type="common">Water flea</name>
    <dbReference type="NCBI Taxonomy" id="6669"/>
    <lineage>
        <taxon>Eukaryota</taxon>
        <taxon>Metazoa</taxon>
        <taxon>Ecdysozoa</taxon>
        <taxon>Arthropoda</taxon>
        <taxon>Crustacea</taxon>
        <taxon>Branchiopoda</taxon>
        <taxon>Diplostraca</taxon>
        <taxon>Cladocera</taxon>
        <taxon>Anomopoda</taxon>
        <taxon>Daphniidae</taxon>
        <taxon>Daphnia</taxon>
    </lineage>
</organism>
<accession>E9I0C5</accession>